<proteinExistence type="predicted"/>
<evidence type="ECO:0000259" key="1">
    <source>
        <dbReference type="Pfam" id="PF09820"/>
    </source>
</evidence>
<accession>I8YJ20</accession>
<feature type="domain" description="AAA-ATPase-like" evidence="1">
    <location>
        <begin position="10"/>
        <end position="229"/>
    </location>
</feature>
<name>I8YJ20_9BACE</name>
<protein>
    <recommendedName>
        <fullName evidence="1">AAA-ATPase-like domain-containing protein</fullName>
    </recommendedName>
</protein>
<organism evidence="2 3">
    <name type="scientific">Bacteroides salyersiae CL02T12C01</name>
    <dbReference type="NCBI Taxonomy" id="997887"/>
    <lineage>
        <taxon>Bacteria</taxon>
        <taxon>Pseudomonadati</taxon>
        <taxon>Bacteroidota</taxon>
        <taxon>Bacteroidia</taxon>
        <taxon>Bacteroidales</taxon>
        <taxon>Bacteroidaceae</taxon>
        <taxon>Bacteroides</taxon>
    </lineage>
</organism>
<dbReference type="InterPro" id="IPR018631">
    <property type="entry name" value="AAA-ATPase-like_dom"/>
</dbReference>
<dbReference type="Pfam" id="PF08011">
    <property type="entry name" value="PDDEXK_9"/>
    <property type="match status" value="1"/>
</dbReference>
<dbReference type="HOGENOM" id="CLU_033403_2_0_10"/>
<dbReference type="Pfam" id="PF09820">
    <property type="entry name" value="AAA-ATPase_like"/>
    <property type="match status" value="1"/>
</dbReference>
<evidence type="ECO:0000313" key="2">
    <source>
        <dbReference type="EMBL" id="EIY62362.1"/>
    </source>
</evidence>
<dbReference type="RefSeq" id="WP_007480457.1">
    <property type="nucleotide sequence ID" value="NZ_JH724308.1"/>
</dbReference>
<dbReference type="EMBL" id="AGXV01000031">
    <property type="protein sequence ID" value="EIY62362.1"/>
    <property type="molecule type" value="Genomic_DNA"/>
</dbReference>
<gene>
    <name evidence="2" type="ORF">HMPREF1071_02477</name>
</gene>
<dbReference type="PATRIC" id="fig|997887.3.peg.2583"/>
<dbReference type="OrthoDB" id="1038636at2"/>
<keyword evidence="3" id="KW-1185">Reference proteome</keyword>
<dbReference type="AlphaFoldDB" id="I8YJ20"/>
<reference evidence="2 3" key="1">
    <citation type="submission" date="2012-02" db="EMBL/GenBank/DDBJ databases">
        <title>The Genome Sequence of Bacteroides salyersiae CL02T12C01.</title>
        <authorList>
            <consortium name="The Broad Institute Genome Sequencing Platform"/>
            <person name="Earl A."/>
            <person name="Ward D."/>
            <person name="Feldgarden M."/>
            <person name="Gevers D."/>
            <person name="Zitomersky N.L."/>
            <person name="Coyne M.J."/>
            <person name="Comstock L.E."/>
            <person name="Young S.K."/>
            <person name="Zeng Q."/>
            <person name="Gargeya S."/>
            <person name="Fitzgerald M."/>
            <person name="Haas B."/>
            <person name="Abouelleil A."/>
            <person name="Alvarado L."/>
            <person name="Arachchi H.M."/>
            <person name="Berlin A."/>
            <person name="Chapman S.B."/>
            <person name="Gearin G."/>
            <person name="Goldberg J."/>
            <person name="Griggs A."/>
            <person name="Gujja S."/>
            <person name="Hansen M."/>
            <person name="Heiman D."/>
            <person name="Howarth C."/>
            <person name="Larimer J."/>
            <person name="Lui A."/>
            <person name="MacDonald P.J.P."/>
            <person name="McCowen C."/>
            <person name="Montmayeur A."/>
            <person name="Murphy C."/>
            <person name="Neiman D."/>
            <person name="Pearson M."/>
            <person name="Priest M."/>
            <person name="Roberts A."/>
            <person name="Saif S."/>
            <person name="Shea T."/>
            <person name="Sisk P."/>
            <person name="Stolte C."/>
            <person name="Sykes S."/>
            <person name="Wortman J."/>
            <person name="Nusbaum C."/>
            <person name="Birren B."/>
        </authorList>
    </citation>
    <scope>NUCLEOTIDE SEQUENCE [LARGE SCALE GENOMIC DNA]</scope>
    <source>
        <strain evidence="2 3">CL02T12C01</strain>
    </source>
</reference>
<dbReference type="PANTHER" id="PTHR34825:SF2">
    <property type="entry name" value="AAA-ATPASE-LIKE DOMAIN-CONTAINING PROTEIN"/>
    <property type="match status" value="1"/>
</dbReference>
<comment type="caution">
    <text evidence="2">The sequence shown here is derived from an EMBL/GenBank/DDBJ whole genome shotgun (WGS) entry which is preliminary data.</text>
</comment>
<dbReference type="InterPro" id="IPR012547">
    <property type="entry name" value="PDDEXK_9"/>
</dbReference>
<dbReference type="Proteomes" id="UP000005150">
    <property type="component" value="Unassembled WGS sequence"/>
</dbReference>
<dbReference type="PANTHER" id="PTHR34825">
    <property type="entry name" value="CONSERVED PROTEIN, WITH A WEAK D-GALACTARATE DEHYDRATASE/ALTRONATE HYDROLASE DOMAIN"/>
    <property type="match status" value="1"/>
</dbReference>
<evidence type="ECO:0000313" key="3">
    <source>
        <dbReference type="Proteomes" id="UP000005150"/>
    </source>
</evidence>
<sequence>MKIQARITIPYAVANYAEMRDRGFYYVDKTDYIPRLEAYKAPVFLRPRRFGKSLLVSTLAHYYDRTLAHRFEDLFGGTYIGSHPTPEHNRYMIIRYDFSAMVMADNMEGLEQNFNDLNCSPVEIMVLHNHDLFGDFKFTARGNASKMLEEALAYARGHGFPPVYILIDEYDNFTNQLLTSYNDPLYEKVTTADSFLRTFFKVIKKGIGEGSIRTCFCTGVLPVTMDDLTSGYNIAEILTLESDFINMLGFTHAEADAYLRYVLDKYTGSQERYDEIWQLIVNNYDGYRFSPKGEKLFNATILTYFLKKFAVNKGEVPEEMIDENLRTDIGWLRRLTLSLENSKAMLDALVIDNGLYYNVADLSSKFNKQKFFDKNFYPVSLFYLGMTTLQNNFRMALPNLTMRSIYMDYYNVLNRIDGGANRYVPTYERFVDERDFESLVRNYFEQYLGQFPAQVFDKINENFIRCSFFELVSRYLSSCYTFAIEQNNSEGRADFEMTGIPGTDYYTDDRLVEFKYYKAKEAEKMLASDAPLPEHVEQMHRYAEDTLRHFPNYKVRTYVVYICANRGWKCWEV</sequence>